<reference evidence="2" key="1">
    <citation type="journal article" date="2019" name="Int. J. Syst. Evol. Microbiol.">
        <title>The Global Catalogue of Microorganisms (GCM) 10K type strain sequencing project: providing services to taxonomists for standard genome sequencing and annotation.</title>
        <authorList>
            <consortium name="The Broad Institute Genomics Platform"/>
            <consortium name="The Broad Institute Genome Sequencing Center for Infectious Disease"/>
            <person name="Wu L."/>
            <person name="Ma J."/>
        </authorList>
    </citation>
    <scope>NUCLEOTIDE SEQUENCE [LARGE SCALE GENOMIC DNA]</scope>
    <source>
        <strain evidence="2">SHR3</strain>
    </source>
</reference>
<gene>
    <name evidence="1" type="ORF">ACFPTN_02015</name>
</gene>
<dbReference type="RefSeq" id="WP_385960913.1">
    <property type="nucleotide sequence ID" value="NZ_JBHSOG010000007.1"/>
</dbReference>
<dbReference type="InterPro" id="IPR010466">
    <property type="entry name" value="DUF1058"/>
</dbReference>
<protein>
    <submittedName>
        <fullName evidence="1">SH3 domain-containing protein</fullName>
    </submittedName>
</protein>
<name>A0ABW1ALU8_9RHOO</name>
<dbReference type="EMBL" id="JBHSOG010000007">
    <property type="protein sequence ID" value="MFC5768141.1"/>
    <property type="molecule type" value="Genomic_DNA"/>
</dbReference>
<accession>A0ABW1ALU8</accession>
<sequence>MRNAPALRRSLGAAFVLACGLGAGGVAHAIEYRSVAAPAILYDAPSEKGKRLFIVSAGTPVEVVVTLDKWIKVREPAGSITWIERSALSTKRTVQISATRAVVRRQPTESSTAVFEAAKDVVLELSDPPAEGWAKVRHTDGASGYVRVNEVWGL</sequence>
<comment type="caution">
    <text evidence="1">The sequence shown here is derived from an EMBL/GenBank/DDBJ whole genome shotgun (WGS) entry which is preliminary data.</text>
</comment>
<keyword evidence="2" id="KW-1185">Reference proteome</keyword>
<organism evidence="1 2">
    <name type="scientific">Thauera sinica</name>
    <dbReference type="NCBI Taxonomy" id="2665146"/>
    <lineage>
        <taxon>Bacteria</taxon>
        <taxon>Pseudomonadati</taxon>
        <taxon>Pseudomonadota</taxon>
        <taxon>Betaproteobacteria</taxon>
        <taxon>Rhodocyclales</taxon>
        <taxon>Zoogloeaceae</taxon>
        <taxon>Thauera</taxon>
    </lineage>
</organism>
<evidence type="ECO:0000313" key="2">
    <source>
        <dbReference type="Proteomes" id="UP001595974"/>
    </source>
</evidence>
<proteinExistence type="predicted"/>
<dbReference type="Gene3D" id="2.30.30.40">
    <property type="entry name" value="SH3 Domains"/>
    <property type="match status" value="2"/>
</dbReference>
<dbReference type="Pfam" id="PF06347">
    <property type="entry name" value="SH3_4"/>
    <property type="match status" value="2"/>
</dbReference>
<dbReference type="Proteomes" id="UP001595974">
    <property type="component" value="Unassembled WGS sequence"/>
</dbReference>
<evidence type="ECO:0000313" key="1">
    <source>
        <dbReference type="EMBL" id="MFC5768141.1"/>
    </source>
</evidence>